<keyword evidence="4" id="KW-0997">Cell inner membrane</keyword>
<dbReference type="InterPro" id="IPR003004">
    <property type="entry name" value="GspF/PilC"/>
</dbReference>
<dbReference type="EMBL" id="MFKQ01000020">
    <property type="protein sequence ID" value="OGG47244.1"/>
    <property type="molecule type" value="Genomic_DNA"/>
</dbReference>
<dbReference type="FunFam" id="1.20.81.30:FF:000001">
    <property type="entry name" value="Type II secretion system protein F"/>
    <property type="match status" value="2"/>
</dbReference>
<comment type="similarity">
    <text evidence="2">Belongs to the GSP F family.</text>
</comment>
<keyword evidence="7 8" id="KW-0472">Membrane</keyword>
<evidence type="ECO:0000256" key="2">
    <source>
        <dbReference type="ARBA" id="ARBA00005745"/>
    </source>
</evidence>
<feature type="transmembrane region" description="Helical" evidence="8">
    <location>
        <begin position="374"/>
        <end position="395"/>
    </location>
</feature>
<name>A0A1F6CDH7_9BACT</name>
<dbReference type="GO" id="GO:0005886">
    <property type="term" value="C:plasma membrane"/>
    <property type="evidence" value="ECO:0007669"/>
    <property type="project" value="UniProtKB-SubCell"/>
</dbReference>
<dbReference type="PRINTS" id="PR00812">
    <property type="entry name" value="BCTERIALGSPF"/>
</dbReference>
<evidence type="ECO:0000256" key="4">
    <source>
        <dbReference type="ARBA" id="ARBA00022519"/>
    </source>
</evidence>
<evidence type="ECO:0000259" key="9">
    <source>
        <dbReference type="Pfam" id="PF00482"/>
    </source>
</evidence>
<evidence type="ECO:0000256" key="3">
    <source>
        <dbReference type="ARBA" id="ARBA00022475"/>
    </source>
</evidence>
<feature type="transmembrane region" description="Helical" evidence="8">
    <location>
        <begin position="167"/>
        <end position="189"/>
    </location>
</feature>
<dbReference type="InterPro" id="IPR042094">
    <property type="entry name" value="T2SS_GspF_sf"/>
</dbReference>
<feature type="domain" description="Type II secretion system protein GspF" evidence="9">
    <location>
        <begin position="68"/>
        <end position="190"/>
    </location>
</feature>
<dbReference type="AlphaFoldDB" id="A0A1F6CDH7"/>
<keyword evidence="5 8" id="KW-0812">Transmembrane</keyword>
<dbReference type="PANTHER" id="PTHR30012">
    <property type="entry name" value="GENERAL SECRETION PATHWAY PROTEIN"/>
    <property type="match status" value="1"/>
</dbReference>
<organism evidence="10 11">
    <name type="scientific">Candidatus Kaiserbacteria bacterium RIFCSPHIGHO2_01_FULL_49_13</name>
    <dbReference type="NCBI Taxonomy" id="1798477"/>
    <lineage>
        <taxon>Bacteria</taxon>
        <taxon>Candidatus Kaiseribacteriota</taxon>
    </lineage>
</organism>
<proteinExistence type="inferred from homology"/>
<sequence length="401" mass="43712">MLFNYSAIDGTGAQKSGSIDAVSQDIAIASLQRRGFIISNISSADKPESIFEMRIFGGVTNKDVVILSRQISILFEAQISALRVFRLLAAETEKPALAASLTAVADDIQGGANISKSLEKHPKIFSPFYTNMVRAGEEAGKLDQTFLFLADYLDRTYEVTAKARNALIYPAFVITTFIGVMVLMLTIIIPKISGILLESGQDIPIYTKIVIGVSNFFVNYGLFLAAAVVAFGFVIWRLSRTEEGRRSLSELKLSVPIIGSLYKKLYLSRISDNLSTMLTSGIAMVQAIEITSSVVDNQIYEKLLKEASDSVKNGKAVSDALARYPDDIPSIMTQMMKIGEETGELGSILKTLAKFYQREVVTAVDTLVDLIEPIMIVVLGVGVGILLMSVLVPIYNLTASF</sequence>
<evidence type="ECO:0000313" key="11">
    <source>
        <dbReference type="Proteomes" id="UP000178344"/>
    </source>
</evidence>
<comment type="caution">
    <text evidence="10">The sequence shown here is derived from an EMBL/GenBank/DDBJ whole genome shotgun (WGS) entry which is preliminary data.</text>
</comment>
<gene>
    <name evidence="10" type="ORF">A2671_02190</name>
</gene>
<evidence type="ECO:0000256" key="6">
    <source>
        <dbReference type="ARBA" id="ARBA00022989"/>
    </source>
</evidence>
<reference evidence="10 11" key="1">
    <citation type="journal article" date="2016" name="Nat. Commun.">
        <title>Thousands of microbial genomes shed light on interconnected biogeochemical processes in an aquifer system.</title>
        <authorList>
            <person name="Anantharaman K."/>
            <person name="Brown C.T."/>
            <person name="Hug L.A."/>
            <person name="Sharon I."/>
            <person name="Castelle C.J."/>
            <person name="Probst A.J."/>
            <person name="Thomas B.C."/>
            <person name="Singh A."/>
            <person name="Wilkins M.J."/>
            <person name="Karaoz U."/>
            <person name="Brodie E.L."/>
            <person name="Williams K.H."/>
            <person name="Hubbard S.S."/>
            <person name="Banfield J.F."/>
        </authorList>
    </citation>
    <scope>NUCLEOTIDE SEQUENCE [LARGE SCALE GENOMIC DNA]</scope>
</reference>
<dbReference type="InterPro" id="IPR018076">
    <property type="entry name" value="T2SS_GspF_dom"/>
</dbReference>
<evidence type="ECO:0000256" key="5">
    <source>
        <dbReference type="ARBA" id="ARBA00022692"/>
    </source>
</evidence>
<protein>
    <recommendedName>
        <fullName evidence="9">Type II secretion system protein GspF domain-containing protein</fullName>
    </recommendedName>
</protein>
<evidence type="ECO:0000313" key="10">
    <source>
        <dbReference type="EMBL" id="OGG47244.1"/>
    </source>
</evidence>
<dbReference type="Proteomes" id="UP000178344">
    <property type="component" value="Unassembled WGS sequence"/>
</dbReference>
<dbReference type="Gene3D" id="1.20.81.30">
    <property type="entry name" value="Type II secretion system (T2SS), domain F"/>
    <property type="match status" value="2"/>
</dbReference>
<evidence type="ECO:0000256" key="8">
    <source>
        <dbReference type="SAM" id="Phobius"/>
    </source>
</evidence>
<evidence type="ECO:0000256" key="7">
    <source>
        <dbReference type="ARBA" id="ARBA00023136"/>
    </source>
</evidence>
<feature type="domain" description="Type II secretion system protein GspF" evidence="9">
    <location>
        <begin position="271"/>
        <end position="393"/>
    </location>
</feature>
<accession>A0A1F6CDH7</accession>
<keyword evidence="3" id="KW-1003">Cell membrane</keyword>
<dbReference type="PANTHER" id="PTHR30012:SF0">
    <property type="entry name" value="TYPE II SECRETION SYSTEM PROTEIN F-RELATED"/>
    <property type="match status" value="1"/>
</dbReference>
<feature type="transmembrane region" description="Helical" evidence="8">
    <location>
        <begin position="209"/>
        <end position="236"/>
    </location>
</feature>
<dbReference type="Pfam" id="PF00482">
    <property type="entry name" value="T2SSF"/>
    <property type="match status" value="2"/>
</dbReference>
<evidence type="ECO:0000256" key="1">
    <source>
        <dbReference type="ARBA" id="ARBA00004429"/>
    </source>
</evidence>
<keyword evidence="6 8" id="KW-1133">Transmembrane helix</keyword>
<comment type="subcellular location">
    <subcellularLocation>
        <location evidence="1">Cell inner membrane</location>
        <topology evidence="1">Multi-pass membrane protein</topology>
    </subcellularLocation>
</comment>